<dbReference type="Pfam" id="PF01638">
    <property type="entry name" value="HxlR"/>
    <property type="match status" value="1"/>
</dbReference>
<evidence type="ECO:0000256" key="2">
    <source>
        <dbReference type="ARBA" id="ARBA00023125"/>
    </source>
</evidence>
<evidence type="ECO:0000313" key="5">
    <source>
        <dbReference type="EMBL" id="EJP72931.1"/>
    </source>
</evidence>
<dbReference type="InterPro" id="IPR036388">
    <property type="entry name" value="WH-like_DNA-bd_sf"/>
</dbReference>
<evidence type="ECO:0000256" key="3">
    <source>
        <dbReference type="ARBA" id="ARBA00023163"/>
    </source>
</evidence>
<keyword evidence="3" id="KW-0804">Transcription</keyword>
<dbReference type="SUPFAM" id="SSF46785">
    <property type="entry name" value="Winged helix' DNA-binding domain"/>
    <property type="match status" value="1"/>
</dbReference>
<feature type="domain" description="HTH hxlR-type" evidence="4">
    <location>
        <begin position="6"/>
        <end position="104"/>
    </location>
</feature>
<keyword evidence="1" id="KW-0805">Transcription regulation</keyword>
<dbReference type="EMBL" id="JH611185">
    <property type="protein sequence ID" value="EJP72931.1"/>
    <property type="molecule type" value="Genomic_DNA"/>
</dbReference>
<protein>
    <submittedName>
        <fullName evidence="5">HTH-type transcriptional activator HxlR</fullName>
    </submittedName>
</protein>
<reference evidence="5 6" key="1">
    <citation type="journal article" date="2012" name="ISME J.">
        <title>Genomic insights to SAR86, an abundant and uncultivated marine bacterial lineage.</title>
        <authorList>
            <person name="Dupont C.L."/>
            <person name="Rusch D.B."/>
            <person name="Yooseph S."/>
            <person name="Lombardo M.J."/>
            <person name="Richter R.A."/>
            <person name="Valas R."/>
            <person name="Novotny M."/>
            <person name="Yee-Greenbaum J."/>
            <person name="Selengut J.D."/>
            <person name="Haft D.H."/>
            <person name="Halpern A.L."/>
            <person name="Lasken R.S."/>
            <person name="Nealson K."/>
            <person name="Friedman R."/>
            <person name="Venter J.C."/>
        </authorList>
    </citation>
    <scope>NUCLEOTIDE SEQUENCE [LARGE SCALE GENOMIC DNA]</scope>
</reference>
<accession>J5KKA7</accession>
<sequence>MNKVDCPITNSLKLIGGKWKIAITYNLRKGPLRFGELKRALSPITQQMLTKQLREMERDQLIRRKVYEVVPPKVEYSLTEFGLSLGPILDSWCKWGNDNQQTMQKIFAKQAS</sequence>
<organism evidence="5 6">
    <name type="scientific">SAR86 cluster bacterium SAR86B</name>
    <dbReference type="NCBI Taxonomy" id="1123867"/>
    <lineage>
        <taxon>Bacteria</taxon>
        <taxon>Pseudomonadati</taxon>
        <taxon>Pseudomonadota</taxon>
        <taxon>Gammaproteobacteria</taxon>
        <taxon>SAR86 cluster</taxon>
    </lineage>
</organism>
<dbReference type="PROSITE" id="PS51118">
    <property type="entry name" value="HTH_HXLR"/>
    <property type="match status" value="1"/>
</dbReference>
<dbReference type="AlphaFoldDB" id="J5KKA7"/>
<proteinExistence type="predicted"/>
<dbReference type="HOGENOM" id="CLU_111585_5_2_6"/>
<dbReference type="Proteomes" id="UP000010116">
    <property type="component" value="Unassembled WGS sequence"/>
</dbReference>
<name>J5KKA7_9GAMM</name>
<dbReference type="InterPro" id="IPR011991">
    <property type="entry name" value="ArsR-like_HTH"/>
</dbReference>
<dbReference type="GO" id="GO:0006355">
    <property type="term" value="P:regulation of DNA-templated transcription"/>
    <property type="evidence" value="ECO:0007669"/>
    <property type="project" value="UniProtKB-ARBA"/>
</dbReference>
<dbReference type="InterPro" id="IPR036390">
    <property type="entry name" value="WH_DNA-bd_sf"/>
</dbReference>
<evidence type="ECO:0000256" key="1">
    <source>
        <dbReference type="ARBA" id="ARBA00023015"/>
    </source>
</evidence>
<keyword evidence="2" id="KW-0238">DNA-binding</keyword>
<dbReference type="PANTHER" id="PTHR33204">
    <property type="entry name" value="TRANSCRIPTIONAL REGULATOR, MARR FAMILY"/>
    <property type="match status" value="1"/>
</dbReference>
<dbReference type="Gene3D" id="1.10.10.10">
    <property type="entry name" value="Winged helix-like DNA-binding domain superfamily/Winged helix DNA-binding domain"/>
    <property type="match status" value="1"/>
</dbReference>
<dbReference type="GO" id="GO:0003677">
    <property type="term" value="F:DNA binding"/>
    <property type="evidence" value="ECO:0007669"/>
    <property type="project" value="UniProtKB-KW"/>
</dbReference>
<dbReference type="CDD" id="cd00090">
    <property type="entry name" value="HTH_ARSR"/>
    <property type="match status" value="1"/>
</dbReference>
<dbReference type="InterPro" id="IPR002577">
    <property type="entry name" value="HTH_HxlR"/>
</dbReference>
<evidence type="ECO:0000313" key="6">
    <source>
        <dbReference type="Proteomes" id="UP000010116"/>
    </source>
</evidence>
<evidence type="ECO:0000259" key="4">
    <source>
        <dbReference type="PROSITE" id="PS51118"/>
    </source>
</evidence>
<dbReference type="PANTHER" id="PTHR33204:SF29">
    <property type="entry name" value="TRANSCRIPTIONAL REGULATOR"/>
    <property type="match status" value="1"/>
</dbReference>
<gene>
    <name evidence="5" type="ORF">NT02SARS_0738</name>
</gene>